<evidence type="ECO:0000256" key="2">
    <source>
        <dbReference type="ARBA" id="ARBA00010157"/>
    </source>
</evidence>
<evidence type="ECO:0000256" key="5">
    <source>
        <dbReference type="ARBA" id="ARBA00022989"/>
    </source>
</evidence>
<dbReference type="PANTHER" id="PTHR33406:SF6">
    <property type="entry name" value="MEMBRANE PROTEIN YDGH-RELATED"/>
    <property type="match status" value="1"/>
</dbReference>
<gene>
    <name evidence="9" type="ORF">FG87_14400</name>
</gene>
<feature type="transmembrane region" description="Helical" evidence="7">
    <location>
        <begin position="632"/>
        <end position="652"/>
    </location>
</feature>
<dbReference type="PANTHER" id="PTHR33406">
    <property type="entry name" value="MEMBRANE PROTEIN MJ1562-RELATED"/>
    <property type="match status" value="1"/>
</dbReference>
<evidence type="ECO:0000256" key="6">
    <source>
        <dbReference type="ARBA" id="ARBA00023136"/>
    </source>
</evidence>
<feature type="transmembrane region" description="Helical" evidence="7">
    <location>
        <begin position="205"/>
        <end position="223"/>
    </location>
</feature>
<keyword evidence="6 7" id="KW-0472">Membrane</keyword>
<feature type="domain" description="Membrane transport protein MMPL" evidence="8">
    <location>
        <begin position="68"/>
        <end position="389"/>
    </location>
</feature>
<keyword evidence="5 7" id="KW-1133">Transmembrane helix</keyword>
<dbReference type="InterPro" id="IPR050545">
    <property type="entry name" value="Mycobact_MmpL"/>
</dbReference>
<comment type="subcellular location">
    <subcellularLocation>
        <location evidence="1">Cell membrane</location>
        <topology evidence="1">Multi-pass membrane protein</topology>
    </subcellularLocation>
</comment>
<evidence type="ECO:0000259" key="8">
    <source>
        <dbReference type="Pfam" id="PF03176"/>
    </source>
</evidence>
<evidence type="ECO:0000256" key="4">
    <source>
        <dbReference type="ARBA" id="ARBA00022692"/>
    </source>
</evidence>
<comment type="caution">
    <text evidence="9">The sequence shown here is derived from an EMBL/GenBank/DDBJ whole genome shotgun (WGS) entry which is preliminary data.</text>
</comment>
<feature type="transmembrane region" description="Helical" evidence="7">
    <location>
        <begin position="673"/>
        <end position="699"/>
    </location>
</feature>
<reference evidence="9 10" key="1">
    <citation type="journal article" date="2014" name="Int. J. Syst. Evol. Microbiol.">
        <title>Nocardia vulneris sp. nov., isolated from wounds of human patients in North America.</title>
        <authorList>
            <person name="Lasker B.A."/>
            <person name="Bell M."/>
            <person name="Klenk H.P."/>
            <person name="Sproer C."/>
            <person name="Schumann C."/>
            <person name="Schumann P."/>
            <person name="Brown J.M."/>
        </authorList>
    </citation>
    <scope>NUCLEOTIDE SEQUENCE [LARGE SCALE GENOMIC DNA]</scope>
    <source>
        <strain evidence="9 10">W9851</strain>
    </source>
</reference>
<evidence type="ECO:0000256" key="1">
    <source>
        <dbReference type="ARBA" id="ARBA00004651"/>
    </source>
</evidence>
<dbReference type="Proteomes" id="UP000031364">
    <property type="component" value="Unassembled WGS sequence"/>
</dbReference>
<organism evidence="9 10">
    <name type="scientific">Nocardia vulneris</name>
    <dbReference type="NCBI Taxonomy" id="1141657"/>
    <lineage>
        <taxon>Bacteria</taxon>
        <taxon>Bacillati</taxon>
        <taxon>Actinomycetota</taxon>
        <taxon>Actinomycetes</taxon>
        <taxon>Mycobacteriales</taxon>
        <taxon>Nocardiaceae</taxon>
        <taxon>Nocardia</taxon>
    </lineage>
</organism>
<dbReference type="Gene3D" id="1.20.1640.10">
    <property type="entry name" value="Multidrug efflux transporter AcrB transmembrane domain"/>
    <property type="match status" value="2"/>
</dbReference>
<name>A0ABR4ZHF6_9NOCA</name>
<keyword evidence="4 7" id="KW-0812">Transmembrane</keyword>
<dbReference type="Pfam" id="PF03176">
    <property type="entry name" value="MMPL"/>
    <property type="match status" value="2"/>
</dbReference>
<accession>A0ABR4ZHF6</accession>
<keyword evidence="10" id="KW-1185">Reference proteome</keyword>
<feature type="domain" description="Membrane transport protein MMPL" evidence="8">
    <location>
        <begin position="529"/>
        <end position="738"/>
    </location>
</feature>
<evidence type="ECO:0000313" key="10">
    <source>
        <dbReference type="Proteomes" id="UP000031364"/>
    </source>
</evidence>
<comment type="similarity">
    <text evidence="2">Belongs to the resistance-nodulation-cell division (RND) (TC 2.A.6) family. MmpL subfamily.</text>
</comment>
<feature type="transmembrane region" description="Helical" evidence="7">
    <location>
        <begin position="339"/>
        <end position="362"/>
    </location>
</feature>
<evidence type="ECO:0000256" key="7">
    <source>
        <dbReference type="SAM" id="Phobius"/>
    </source>
</evidence>
<proteinExistence type="inferred from homology"/>
<sequence>MTAERTGVLMSIGSTQRPTVDEPRARGRWPKPVVAVIALAVLAFLVGGFGGSYQSKLSEVIRNDNKAFLPSSAESTAANSEVTKFSAAQTIPAVVVFHRDGALTAGDKDRIGRAAVAMAQVAGVDKDGVRGPRYAADGTAAAVFAPLISAAPDGSTRTGDQLSAAVADLLEVARQTAGGDGLEVSPAGPGGLLVSLIESFKGLDSTLLLAALAVVVVILLLVYRSPVLWVFPLLSALISLGLASLAIYYLAKHDVLTLNGQAQGILFVLVIGAGTDYALLLTARYREELHAKDNRFDAMIAAWRKSVAAIIASAATVVIGVLCLMFAELDSTGSMGPVAAIGVGCTVLVMLTVFPCLLALAGRWVFWPRLARVDHLSDLSAHGIWGRIAGWIAARHRVVWVGTTVLLIIGACGIGMLDARGIPMQEAFTNDPEAVAGQEIYNAKFDKGAGAPAFIVVNSGAVDQVIAAGAQVPGISDRPGSICVRVDPAKLAALPESQRGSAVGCPPPALQAQPVNGRTVLDATLADPYDTTAALDAVDRLRETLHAIPGADALVGGQSAEALDVREAAVRDRTVIIPIVLVVIFLVLALLLRALVVPILLIGSVVLSFATALGVSGFVFDKIFGFPGQDPSFPLFVFVFLIALGIDYNIFLMTRVREESQTFGTRVGIIRGLTVTGGVITSAGVVLAATFAVLGVVPLVNTAEIGFAVAFGVLLDTVIVRSLLVPALAYDIGRRIWLPSGLAAVRDSGTDHVDAARTPVKS</sequence>
<feature type="transmembrane region" description="Helical" evidence="7">
    <location>
        <begin position="599"/>
        <end position="620"/>
    </location>
</feature>
<feature type="transmembrane region" description="Helical" evidence="7">
    <location>
        <begin position="230"/>
        <end position="251"/>
    </location>
</feature>
<dbReference type="InterPro" id="IPR004869">
    <property type="entry name" value="MMPL_dom"/>
</dbReference>
<evidence type="ECO:0000256" key="3">
    <source>
        <dbReference type="ARBA" id="ARBA00022475"/>
    </source>
</evidence>
<keyword evidence="3" id="KW-1003">Cell membrane</keyword>
<protein>
    <submittedName>
        <fullName evidence="9">Membrane protein</fullName>
    </submittedName>
</protein>
<feature type="transmembrane region" description="Helical" evidence="7">
    <location>
        <begin position="705"/>
        <end position="730"/>
    </location>
</feature>
<feature type="transmembrane region" description="Helical" evidence="7">
    <location>
        <begin position="575"/>
        <end position="592"/>
    </location>
</feature>
<evidence type="ECO:0000313" key="9">
    <source>
        <dbReference type="EMBL" id="KIA64429.1"/>
    </source>
</evidence>
<feature type="transmembrane region" description="Helical" evidence="7">
    <location>
        <begin position="398"/>
        <end position="417"/>
    </location>
</feature>
<feature type="transmembrane region" description="Helical" evidence="7">
    <location>
        <begin position="306"/>
        <end position="327"/>
    </location>
</feature>
<feature type="transmembrane region" description="Helical" evidence="7">
    <location>
        <begin position="263"/>
        <end position="285"/>
    </location>
</feature>
<feature type="transmembrane region" description="Helical" evidence="7">
    <location>
        <begin position="33"/>
        <end position="53"/>
    </location>
</feature>
<dbReference type="EMBL" id="JNFP01000014">
    <property type="protein sequence ID" value="KIA64429.1"/>
    <property type="molecule type" value="Genomic_DNA"/>
</dbReference>
<dbReference type="SUPFAM" id="SSF82866">
    <property type="entry name" value="Multidrug efflux transporter AcrB transmembrane domain"/>
    <property type="match status" value="2"/>
</dbReference>